<feature type="compositionally biased region" description="Low complexity" evidence="1">
    <location>
        <begin position="46"/>
        <end position="58"/>
    </location>
</feature>
<evidence type="ECO:0000313" key="3">
    <source>
        <dbReference type="Proteomes" id="UP000295573"/>
    </source>
</evidence>
<dbReference type="RefSeq" id="WP_132156397.1">
    <property type="nucleotide sequence ID" value="NZ_SLWR01000016.1"/>
</dbReference>
<dbReference type="Proteomes" id="UP000295573">
    <property type="component" value="Unassembled WGS sequence"/>
</dbReference>
<reference evidence="2 3" key="1">
    <citation type="journal article" date="2015" name="Stand. Genomic Sci.">
        <title>Genomic Encyclopedia of Bacterial and Archaeal Type Strains, Phase III: the genomes of soil and plant-associated and newly described type strains.</title>
        <authorList>
            <person name="Whitman W.B."/>
            <person name="Woyke T."/>
            <person name="Klenk H.P."/>
            <person name="Zhou Y."/>
            <person name="Lilburn T.G."/>
            <person name="Beck B.J."/>
            <person name="De Vos P."/>
            <person name="Vandamme P."/>
            <person name="Eisen J.A."/>
            <person name="Garrity G."/>
            <person name="Hugenholtz P."/>
            <person name="Kyrpides N.C."/>
        </authorList>
    </citation>
    <scope>NUCLEOTIDE SEQUENCE [LARGE SCALE GENOMIC DNA]</scope>
    <source>
        <strain evidence="2 3">VKM Ac-2541</strain>
    </source>
</reference>
<evidence type="ECO:0000313" key="2">
    <source>
        <dbReference type="EMBL" id="TCO40971.1"/>
    </source>
</evidence>
<accession>A0A4R2I981</accession>
<evidence type="ECO:0008006" key="4">
    <source>
        <dbReference type="Google" id="ProtNLM"/>
    </source>
</evidence>
<dbReference type="PROSITE" id="PS51257">
    <property type="entry name" value="PROKAR_LIPOPROTEIN"/>
    <property type="match status" value="1"/>
</dbReference>
<keyword evidence="3" id="KW-1185">Reference proteome</keyword>
<feature type="region of interest" description="Disordered" evidence="1">
    <location>
        <begin position="27"/>
        <end position="58"/>
    </location>
</feature>
<proteinExistence type="predicted"/>
<sequence length="188" mass="20097">MRIRNLAVTATLIPVLMLSGCGSEDSSDVAASSPGAKKASKHGLADEAGSAGEAEQAAGSDDPVVNAYYDYRVALDVMMRSGGRKVKQLEPVMTPKMFQSISAQAKYYRTKKLHNTGVTKVLWAKRTLASNGVIVSACYDTTAARTIDAKGKPVLPATTPTRWLDHMRVQQLQGHWVVDGGSTTPTNC</sequence>
<name>A0A4R2I981_9ACTN</name>
<dbReference type="OrthoDB" id="3822275at2"/>
<dbReference type="AlphaFoldDB" id="A0A4R2I981"/>
<organism evidence="2 3">
    <name type="scientific">Kribbella antiqua</name>
    <dbReference type="NCBI Taxonomy" id="2512217"/>
    <lineage>
        <taxon>Bacteria</taxon>
        <taxon>Bacillati</taxon>
        <taxon>Actinomycetota</taxon>
        <taxon>Actinomycetes</taxon>
        <taxon>Propionibacteriales</taxon>
        <taxon>Kribbellaceae</taxon>
        <taxon>Kribbella</taxon>
    </lineage>
</organism>
<evidence type="ECO:0000256" key="1">
    <source>
        <dbReference type="SAM" id="MobiDB-lite"/>
    </source>
</evidence>
<gene>
    <name evidence="2" type="ORF">EV646_11662</name>
</gene>
<protein>
    <recommendedName>
        <fullName evidence="4">Mce-associated membrane protein</fullName>
    </recommendedName>
</protein>
<comment type="caution">
    <text evidence="2">The sequence shown here is derived from an EMBL/GenBank/DDBJ whole genome shotgun (WGS) entry which is preliminary data.</text>
</comment>
<dbReference type="EMBL" id="SLWR01000016">
    <property type="protein sequence ID" value="TCO40971.1"/>
    <property type="molecule type" value="Genomic_DNA"/>
</dbReference>